<feature type="domain" description="4'-phosphopantetheinyl transferase" evidence="3">
    <location>
        <begin position="131"/>
        <end position="206"/>
    </location>
</feature>
<accession>A0ABN7Z2Z6</accession>
<protein>
    <recommendedName>
        <fullName evidence="3">4'-phosphopantetheinyl transferase domain-containing protein</fullName>
    </recommendedName>
</protein>
<evidence type="ECO:0000259" key="3">
    <source>
        <dbReference type="Pfam" id="PF01648"/>
    </source>
</evidence>
<sequence length="281" mass="30098">MPAVRLAPAAMRPLAVPAAIAQAGVELWRVTVPLEREPDHAQLAALDEPERLRVGAYRQRADRARFAAVRGALRRRLGVRLGMAPASVPLGIDAHGKPALRLPGPQLVFNVSHSDDAGLIALAPARQVADIGVDIERCRPVDALALAATAFSRPECAWLDACDDDERLDRFYALWTAREALAKATGLGIAEPAWREAVFVTCRCGAWHVRTPRGDLPARTDAGNAWRTDAATVLTLPLEPDQPYRAALAVVRARAPRTALPASAGVLAPTLPPMVSDARIA</sequence>
<dbReference type="InterPro" id="IPR037143">
    <property type="entry name" value="4-PPantetheinyl_Trfase_dom_sf"/>
</dbReference>
<keyword evidence="2" id="KW-0808">Transferase</keyword>
<evidence type="ECO:0000313" key="4">
    <source>
        <dbReference type="EMBL" id="CAG9179061.1"/>
    </source>
</evidence>
<dbReference type="Gene3D" id="3.90.470.20">
    <property type="entry name" value="4'-phosphopantetheinyl transferase domain"/>
    <property type="match status" value="1"/>
</dbReference>
<keyword evidence="5" id="KW-1185">Reference proteome</keyword>
<comment type="caution">
    <text evidence="4">The sequence shown here is derived from an EMBL/GenBank/DDBJ whole genome shotgun (WGS) entry which is preliminary data.</text>
</comment>
<reference evidence="4 5" key="1">
    <citation type="submission" date="2021-08" db="EMBL/GenBank/DDBJ databases">
        <authorList>
            <person name="Peeters C."/>
        </authorList>
    </citation>
    <scope>NUCLEOTIDE SEQUENCE [LARGE SCALE GENOMIC DNA]</scope>
    <source>
        <strain evidence="4 5">LMG 21510</strain>
    </source>
</reference>
<dbReference type="Proteomes" id="UP000721236">
    <property type="component" value="Unassembled WGS sequence"/>
</dbReference>
<comment type="similarity">
    <text evidence="1">Belongs to the P-Pant transferase superfamily. Gsp/Sfp/HetI/AcpT family.</text>
</comment>
<evidence type="ECO:0000256" key="1">
    <source>
        <dbReference type="ARBA" id="ARBA00010990"/>
    </source>
</evidence>
<gene>
    <name evidence="4" type="ORF">LMG21510_03676</name>
</gene>
<dbReference type="Pfam" id="PF01648">
    <property type="entry name" value="ACPS"/>
    <property type="match status" value="1"/>
</dbReference>
<dbReference type="InterPro" id="IPR050559">
    <property type="entry name" value="P-Pant_transferase_sf"/>
</dbReference>
<proteinExistence type="inferred from homology"/>
<organism evidence="4 5">
    <name type="scientific">Cupriavidus respiraculi</name>
    <dbReference type="NCBI Taxonomy" id="195930"/>
    <lineage>
        <taxon>Bacteria</taxon>
        <taxon>Pseudomonadati</taxon>
        <taxon>Pseudomonadota</taxon>
        <taxon>Betaproteobacteria</taxon>
        <taxon>Burkholderiales</taxon>
        <taxon>Burkholderiaceae</taxon>
        <taxon>Cupriavidus</taxon>
    </lineage>
</organism>
<dbReference type="InterPro" id="IPR008278">
    <property type="entry name" value="4-PPantetheinyl_Trfase_dom"/>
</dbReference>
<evidence type="ECO:0000256" key="2">
    <source>
        <dbReference type="ARBA" id="ARBA00022679"/>
    </source>
</evidence>
<dbReference type="SUPFAM" id="SSF56214">
    <property type="entry name" value="4'-phosphopantetheinyl transferase"/>
    <property type="match status" value="2"/>
</dbReference>
<evidence type="ECO:0000313" key="5">
    <source>
        <dbReference type="Proteomes" id="UP000721236"/>
    </source>
</evidence>
<dbReference type="PANTHER" id="PTHR12215">
    <property type="entry name" value="PHOSPHOPANTETHEINE TRANSFERASE"/>
    <property type="match status" value="1"/>
</dbReference>
<name>A0ABN7Z2Z6_9BURK</name>
<dbReference type="PANTHER" id="PTHR12215:SF10">
    <property type="entry name" value="L-AMINOADIPATE-SEMIALDEHYDE DEHYDROGENASE-PHOSPHOPANTETHEINYL TRANSFERASE"/>
    <property type="match status" value="1"/>
</dbReference>
<dbReference type="EMBL" id="CAJZAH010000004">
    <property type="protein sequence ID" value="CAG9179061.1"/>
    <property type="molecule type" value="Genomic_DNA"/>
</dbReference>